<evidence type="ECO:0000256" key="1">
    <source>
        <dbReference type="SAM" id="MobiDB-lite"/>
    </source>
</evidence>
<reference evidence="4" key="1">
    <citation type="journal article" date="2019" name="Int. J. Syst. Evol. Microbiol.">
        <title>The Global Catalogue of Microorganisms (GCM) 10K type strain sequencing project: providing services to taxonomists for standard genome sequencing and annotation.</title>
        <authorList>
            <consortium name="The Broad Institute Genomics Platform"/>
            <consortium name="The Broad Institute Genome Sequencing Center for Infectious Disease"/>
            <person name="Wu L."/>
            <person name="Ma J."/>
        </authorList>
    </citation>
    <scope>NUCLEOTIDE SEQUENCE [LARGE SCALE GENOMIC DNA]</scope>
    <source>
        <strain evidence="4">KCTC 42083</strain>
    </source>
</reference>
<feature type="transmembrane region" description="Helical" evidence="2">
    <location>
        <begin position="48"/>
        <end position="71"/>
    </location>
</feature>
<dbReference type="AlphaFoldDB" id="A0A8H9M3T4"/>
<feature type="compositionally biased region" description="Polar residues" evidence="1">
    <location>
        <begin position="129"/>
        <end position="139"/>
    </location>
</feature>
<proteinExistence type="predicted"/>
<dbReference type="RefSeq" id="WP_189390755.1">
    <property type="nucleotide sequence ID" value="NZ_BMZN01000001.1"/>
</dbReference>
<dbReference type="Proteomes" id="UP000608923">
    <property type="component" value="Unassembled WGS sequence"/>
</dbReference>
<accession>A0A8H9M3T4</accession>
<keyword evidence="4" id="KW-1185">Reference proteome</keyword>
<evidence type="ECO:0008006" key="5">
    <source>
        <dbReference type="Google" id="ProtNLM"/>
    </source>
</evidence>
<keyword evidence="2" id="KW-0812">Transmembrane</keyword>
<protein>
    <recommendedName>
        <fullName evidence="5">Transmembrane protein</fullName>
    </recommendedName>
</protein>
<organism evidence="3 4">
    <name type="scientific">Alcaligenes pakistanensis</name>
    <dbReference type="NCBI Taxonomy" id="1482717"/>
    <lineage>
        <taxon>Bacteria</taxon>
        <taxon>Pseudomonadati</taxon>
        <taxon>Pseudomonadota</taxon>
        <taxon>Betaproteobacteria</taxon>
        <taxon>Burkholderiales</taxon>
        <taxon>Alcaligenaceae</taxon>
        <taxon>Alcaligenes</taxon>
    </lineage>
</organism>
<evidence type="ECO:0000313" key="3">
    <source>
        <dbReference type="EMBL" id="GHC37212.1"/>
    </source>
</evidence>
<evidence type="ECO:0000313" key="4">
    <source>
        <dbReference type="Proteomes" id="UP000608923"/>
    </source>
</evidence>
<feature type="transmembrane region" description="Helical" evidence="2">
    <location>
        <begin position="83"/>
        <end position="106"/>
    </location>
</feature>
<keyword evidence="2" id="KW-1133">Transmembrane helix</keyword>
<feature type="region of interest" description="Disordered" evidence="1">
    <location>
        <begin position="129"/>
        <end position="151"/>
    </location>
</feature>
<dbReference type="EMBL" id="BMZN01000001">
    <property type="protein sequence ID" value="GHC37212.1"/>
    <property type="molecule type" value="Genomic_DNA"/>
</dbReference>
<sequence length="151" mass="16649">MVTPPGSLAFYILSFRVLIGLHGAALLFVMLMGTGAIGSVFVPAFLRLPLFVFLMGLVSAFLALCWSHWTLAWHSSKVGRRWAWIPGFCSAFFLALSLALFVVGVWGTLGLADFAYQHSEWLTSGSQDSEGFSFPNNDQAVPYTTPYRQHP</sequence>
<keyword evidence="2" id="KW-0472">Membrane</keyword>
<comment type="caution">
    <text evidence="3">The sequence shown here is derived from an EMBL/GenBank/DDBJ whole genome shotgun (WGS) entry which is preliminary data.</text>
</comment>
<gene>
    <name evidence="3" type="ORF">GCM10010096_03310</name>
</gene>
<evidence type="ECO:0000256" key="2">
    <source>
        <dbReference type="SAM" id="Phobius"/>
    </source>
</evidence>
<name>A0A8H9M3T4_9BURK</name>
<feature type="transmembrane region" description="Helical" evidence="2">
    <location>
        <begin position="17"/>
        <end position="42"/>
    </location>
</feature>